<proteinExistence type="predicted"/>
<dbReference type="EMBL" id="JASPKZ010006058">
    <property type="protein sequence ID" value="KAJ9587854.1"/>
    <property type="molecule type" value="Genomic_DNA"/>
</dbReference>
<name>A0AAD7ZVT5_DIPPU</name>
<dbReference type="AlphaFoldDB" id="A0AAD7ZVT5"/>
<reference evidence="1" key="2">
    <citation type="submission" date="2023-05" db="EMBL/GenBank/DDBJ databases">
        <authorList>
            <person name="Fouks B."/>
        </authorList>
    </citation>
    <scope>NUCLEOTIDE SEQUENCE</scope>
    <source>
        <strain evidence="1">Stay&amp;Tobe</strain>
        <tissue evidence="1">Testes</tissue>
    </source>
</reference>
<feature type="non-terminal residue" evidence="1">
    <location>
        <position position="63"/>
    </location>
</feature>
<keyword evidence="2" id="KW-1185">Reference proteome</keyword>
<accession>A0AAD7ZVT5</accession>
<dbReference type="Proteomes" id="UP001233999">
    <property type="component" value="Unassembled WGS sequence"/>
</dbReference>
<evidence type="ECO:0000313" key="1">
    <source>
        <dbReference type="EMBL" id="KAJ9587854.1"/>
    </source>
</evidence>
<sequence>MANMYRMVTVSCAEKSGDIRPKFDFTVNVVVEYDPQGISVKLKQATPNIEEGPCFYTYIIPSE</sequence>
<comment type="caution">
    <text evidence="1">The sequence shown here is derived from an EMBL/GenBank/DDBJ whole genome shotgun (WGS) entry which is preliminary data.</text>
</comment>
<protein>
    <submittedName>
        <fullName evidence="1">Uncharacterized protein</fullName>
    </submittedName>
</protein>
<evidence type="ECO:0000313" key="2">
    <source>
        <dbReference type="Proteomes" id="UP001233999"/>
    </source>
</evidence>
<reference evidence="1" key="1">
    <citation type="journal article" date="2023" name="IScience">
        <title>Live-bearing cockroach genome reveals convergent evolutionary mechanisms linked to viviparity in insects and beyond.</title>
        <authorList>
            <person name="Fouks B."/>
            <person name="Harrison M.C."/>
            <person name="Mikhailova A.A."/>
            <person name="Marchal E."/>
            <person name="English S."/>
            <person name="Carruthers M."/>
            <person name="Jennings E.C."/>
            <person name="Chiamaka E.L."/>
            <person name="Frigard R.A."/>
            <person name="Pippel M."/>
            <person name="Attardo G.M."/>
            <person name="Benoit J.B."/>
            <person name="Bornberg-Bauer E."/>
            <person name="Tobe S.S."/>
        </authorList>
    </citation>
    <scope>NUCLEOTIDE SEQUENCE</scope>
    <source>
        <strain evidence="1">Stay&amp;Tobe</strain>
    </source>
</reference>
<gene>
    <name evidence="1" type="ORF">L9F63_018726</name>
</gene>
<organism evidence="1 2">
    <name type="scientific">Diploptera punctata</name>
    <name type="common">Pacific beetle cockroach</name>
    <dbReference type="NCBI Taxonomy" id="6984"/>
    <lineage>
        <taxon>Eukaryota</taxon>
        <taxon>Metazoa</taxon>
        <taxon>Ecdysozoa</taxon>
        <taxon>Arthropoda</taxon>
        <taxon>Hexapoda</taxon>
        <taxon>Insecta</taxon>
        <taxon>Pterygota</taxon>
        <taxon>Neoptera</taxon>
        <taxon>Polyneoptera</taxon>
        <taxon>Dictyoptera</taxon>
        <taxon>Blattodea</taxon>
        <taxon>Blaberoidea</taxon>
        <taxon>Blaberidae</taxon>
        <taxon>Diplopterinae</taxon>
        <taxon>Diploptera</taxon>
    </lineage>
</organism>